<dbReference type="InterPro" id="IPR006073">
    <property type="entry name" value="GTP-bd"/>
</dbReference>
<dbReference type="Gene3D" id="3.40.50.300">
    <property type="entry name" value="P-loop containing nucleotide triphosphate hydrolases"/>
    <property type="match status" value="1"/>
</dbReference>
<evidence type="ECO:0000313" key="3">
    <source>
        <dbReference type="Proteomes" id="UP001489004"/>
    </source>
</evidence>
<dbReference type="InterPro" id="IPR027417">
    <property type="entry name" value="P-loop_NTPase"/>
</dbReference>
<feature type="domain" description="G" evidence="1">
    <location>
        <begin position="284"/>
        <end position="347"/>
    </location>
</feature>
<proteinExistence type="predicted"/>
<dbReference type="AlphaFoldDB" id="A0AAW1Q1A8"/>
<gene>
    <name evidence="2" type="ORF">WJX72_000361</name>
</gene>
<dbReference type="PANTHER" id="PTHR46434:SF1">
    <property type="entry name" value="GENETIC INTERACTOR OF PROHIBITINS 3, MITOCHONDRIAL"/>
    <property type="match status" value="1"/>
</dbReference>
<evidence type="ECO:0000259" key="1">
    <source>
        <dbReference type="Pfam" id="PF01926"/>
    </source>
</evidence>
<reference evidence="2 3" key="1">
    <citation type="journal article" date="2024" name="Nat. Commun.">
        <title>Phylogenomics reveals the evolutionary origins of lichenization in chlorophyte algae.</title>
        <authorList>
            <person name="Puginier C."/>
            <person name="Libourel C."/>
            <person name="Otte J."/>
            <person name="Skaloud P."/>
            <person name="Haon M."/>
            <person name="Grisel S."/>
            <person name="Petersen M."/>
            <person name="Berrin J.G."/>
            <person name="Delaux P.M."/>
            <person name="Dal Grande F."/>
            <person name="Keller J."/>
        </authorList>
    </citation>
    <scope>NUCLEOTIDE SEQUENCE [LARGE SCALE GENOMIC DNA]</scope>
    <source>
        <strain evidence="2 3">SAG 2043</strain>
    </source>
</reference>
<accession>A0AAW1Q1A8</accession>
<keyword evidence="3" id="KW-1185">Reference proteome</keyword>
<dbReference type="GO" id="GO:0005739">
    <property type="term" value="C:mitochondrion"/>
    <property type="evidence" value="ECO:0007669"/>
    <property type="project" value="TreeGrafter"/>
</dbReference>
<dbReference type="CDD" id="cd01855">
    <property type="entry name" value="YqeH"/>
    <property type="match status" value="1"/>
</dbReference>
<protein>
    <recommendedName>
        <fullName evidence="1">G domain-containing protein</fullName>
    </recommendedName>
</protein>
<evidence type="ECO:0000313" key="2">
    <source>
        <dbReference type="EMBL" id="KAK9814077.1"/>
    </source>
</evidence>
<sequence>MGQVAGCGVKLQLEDPDAPGYLRVPKRVLEQLQEGADKAEEAWEEPSAADLAAMGFGDGEVAKDAAEDMDDDAFSRGAGYGDTDNADASTSGRTEAILDLFGDSVEGWLGEGGRRPPLQLEEVKEDDSMPGVLCARCYSLKHYGQIKSQKAETLLPEFDLGKRVGRKIQLQRSRRAVILCVIDIADFDGSLPRSALRSLLPATHLEDGGVSVPAGYRLVLAVNKADLLPPQVTTARLQQWVRKRAKQGGLPRPSSVHLVSSLKSTGIKDLIRDLHQEVGERGDVWVVGAQNAGKSSLINAMRRAVGRHSERNELTTAPVPGTTLGLLRVDGLMPPRCKMFDTPGVPHSYQLSSRLSPEEVRMLLPRRRLRPRTFRAGAGQTVLIGGIARIDVLKAPAATLYLTLWASDDINCHFGRTDTADDRYAKAVGTLLTPPIGDQRRIKQLGALVPTEVDVEGSTFHAHTQAGQVGKLPATGLRYARLRKQIR</sequence>
<dbReference type="SUPFAM" id="SSF52540">
    <property type="entry name" value="P-loop containing nucleoside triphosphate hydrolases"/>
    <property type="match status" value="1"/>
</dbReference>
<dbReference type="InterPro" id="IPR050896">
    <property type="entry name" value="Mito_lipid_metab_GTPase"/>
</dbReference>
<name>A0AAW1Q1A8_9CHLO</name>
<dbReference type="PANTHER" id="PTHR46434">
    <property type="entry name" value="GENETIC INTERACTOR OF PROHIBITINS 3, MITOCHONDRIAL"/>
    <property type="match status" value="1"/>
</dbReference>
<dbReference type="Pfam" id="PF01926">
    <property type="entry name" value="MMR_HSR1"/>
    <property type="match status" value="1"/>
</dbReference>
<dbReference type="Proteomes" id="UP001489004">
    <property type="component" value="Unassembled WGS sequence"/>
</dbReference>
<comment type="caution">
    <text evidence="2">The sequence shown here is derived from an EMBL/GenBank/DDBJ whole genome shotgun (WGS) entry which is preliminary data.</text>
</comment>
<dbReference type="EMBL" id="JALJOR010000007">
    <property type="protein sequence ID" value="KAK9814077.1"/>
    <property type="molecule type" value="Genomic_DNA"/>
</dbReference>
<dbReference type="GO" id="GO:0005525">
    <property type="term" value="F:GTP binding"/>
    <property type="evidence" value="ECO:0007669"/>
    <property type="project" value="InterPro"/>
</dbReference>
<organism evidence="2 3">
    <name type="scientific">[Myrmecia] bisecta</name>
    <dbReference type="NCBI Taxonomy" id="41462"/>
    <lineage>
        <taxon>Eukaryota</taxon>
        <taxon>Viridiplantae</taxon>
        <taxon>Chlorophyta</taxon>
        <taxon>core chlorophytes</taxon>
        <taxon>Trebouxiophyceae</taxon>
        <taxon>Trebouxiales</taxon>
        <taxon>Trebouxiaceae</taxon>
        <taxon>Myrmecia</taxon>
    </lineage>
</organism>